<sequence>MMESDECGSICALLQAQTKHVTGAQAATHSPDITASTLGLVAGDAPPSTTVTDPDGVPLFSSSLPAAPLLSSFPFSHYPLFSDECAVSAALSTSTSTTTSTNPVSNKPFAVRPSPTGGMGAFATRHLLPDEIILEEAPLLTSSRGGSSIFEAYAGASRKKQKKAMKLHASRHFKPGTPYLQAIWDTNR</sequence>
<keyword evidence="2" id="KW-1185">Reference proteome</keyword>
<comment type="caution">
    <text evidence="1">The sequence shown here is derived from an EMBL/GenBank/DDBJ whole genome shotgun (WGS) entry which is preliminary data.</text>
</comment>
<dbReference type="AlphaFoldDB" id="A0AAW0S3P0"/>
<protein>
    <submittedName>
        <fullName evidence="1">Uncharacterized protein</fullName>
    </submittedName>
</protein>
<dbReference type="InterPro" id="IPR046341">
    <property type="entry name" value="SET_dom_sf"/>
</dbReference>
<organism evidence="1 2">
    <name type="scientific">Beauveria asiatica</name>
    <dbReference type="NCBI Taxonomy" id="1069075"/>
    <lineage>
        <taxon>Eukaryota</taxon>
        <taxon>Fungi</taxon>
        <taxon>Dikarya</taxon>
        <taxon>Ascomycota</taxon>
        <taxon>Pezizomycotina</taxon>
        <taxon>Sordariomycetes</taxon>
        <taxon>Hypocreomycetidae</taxon>
        <taxon>Hypocreales</taxon>
        <taxon>Cordycipitaceae</taxon>
        <taxon>Beauveria</taxon>
    </lineage>
</organism>
<gene>
    <name evidence="1" type="ORF">G3M48_007764</name>
</gene>
<reference evidence="1 2" key="1">
    <citation type="submission" date="2020-02" db="EMBL/GenBank/DDBJ databases">
        <title>Comparative genomics of the hypocrealean fungal genus Beauvera.</title>
        <authorList>
            <person name="Showalter D.N."/>
            <person name="Bushley K.E."/>
            <person name="Rehner S.A."/>
        </authorList>
    </citation>
    <scope>NUCLEOTIDE SEQUENCE [LARGE SCALE GENOMIC DNA]</scope>
    <source>
        <strain evidence="1 2">ARSEF4384</strain>
    </source>
</reference>
<name>A0AAW0S3P0_9HYPO</name>
<evidence type="ECO:0000313" key="1">
    <source>
        <dbReference type="EMBL" id="KAK8149234.1"/>
    </source>
</evidence>
<dbReference type="EMBL" id="JAAHCF010000056">
    <property type="protein sequence ID" value="KAK8149234.1"/>
    <property type="molecule type" value="Genomic_DNA"/>
</dbReference>
<accession>A0AAW0S3P0</accession>
<evidence type="ECO:0000313" key="2">
    <source>
        <dbReference type="Proteomes" id="UP001397290"/>
    </source>
</evidence>
<dbReference type="Proteomes" id="UP001397290">
    <property type="component" value="Unassembled WGS sequence"/>
</dbReference>
<dbReference type="SUPFAM" id="SSF82199">
    <property type="entry name" value="SET domain"/>
    <property type="match status" value="1"/>
</dbReference>
<proteinExistence type="predicted"/>